<evidence type="ECO:0000313" key="1">
    <source>
        <dbReference type="EMBL" id="CAG8747500.1"/>
    </source>
</evidence>
<dbReference type="Proteomes" id="UP000789396">
    <property type="component" value="Unassembled WGS sequence"/>
</dbReference>
<gene>
    <name evidence="1" type="ORF">RFULGI_LOCUS13348</name>
</gene>
<feature type="non-terminal residue" evidence="1">
    <location>
        <position position="85"/>
    </location>
</feature>
<dbReference type="EMBL" id="CAJVPZ010034742">
    <property type="protein sequence ID" value="CAG8747500.1"/>
    <property type="molecule type" value="Genomic_DNA"/>
</dbReference>
<sequence>ETILLAALFEVDESFTFEYLLYQADSDYVFGKIVKHVQKIQSVSSSTRSPENNSILEMQLSYIFNDIQEIYLPVAEQIRVTNEYE</sequence>
<comment type="caution">
    <text evidence="1">The sequence shown here is derived from an EMBL/GenBank/DDBJ whole genome shotgun (WGS) entry which is preliminary data.</text>
</comment>
<protein>
    <submittedName>
        <fullName evidence="1">16393_t:CDS:1</fullName>
    </submittedName>
</protein>
<reference evidence="1" key="1">
    <citation type="submission" date="2021-06" db="EMBL/GenBank/DDBJ databases">
        <authorList>
            <person name="Kallberg Y."/>
            <person name="Tangrot J."/>
            <person name="Rosling A."/>
        </authorList>
    </citation>
    <scope>NUCLEOTIDE SEQUENCE</scope>
    <source>
        <strain evidence="1">IN212</strain>
    </source>
</reference>
<dbReference type="AlphaFoldDB" id="A0A9N9IUQ2"/>
<dbReference type="OrthoDB" id="10502690at2759"/>
<keyword evidence="2" id="KW-1185">Reference proteome</keyword>
<organism evidence="1 2">
    <name type="scientific">Racocetra fulgida</name>
    <dbReference type="NCBI Taxonomy" id="60492"/>
    <lineage>
        <taxon>Eukaryota</taxon>
        <taxon>Fungi</taxon>
        <taxon>Fungi incertae sedis</taxon>
        <taxon>Mucoromycota</taxon>
        <taxon>Glomeromycotina</taxon>
        <taxon>Glomeromycetes</taxon>
        <taxon>Diversisporales</taxon>
        <taxon>Gigasporaceae</taxon>
        <taxon>Racocetra</taxon>
    </lineage>
</organism>
<evidence type="ECO:0000313" key="2">
    <source>
        <dbReference type="Proteomes" id="UP000789396"/>
    </source>
</evidence>
<feature type="non-terminal residue" evidence="1">
    <location>
        <position position="1"/>
    </location>
</feature>
<name>A0A9N9IUQ2_9GLOM</name>
<accession>A0A9N9IUQ2</accession>
<proteinExistence type="predicted"/>